<dbReference type="EMBL" id="RCMK01000161">
    <property type="protein sequence ID" value="KAG2946283.1"/>
    <property type="molecule type" value="Genomic_DNA"/>
</dbReference>
<gene>
    <name evidence="3" type="ORF">PC110_g16515</name>
    <name evidence="2" type="ORF">PC117_g7758</name>
</gene>
<proteinExistence type="predicted"/>
<sequence>MVQSDVCGSSPGDWMLDSGSTTHVCRDRSLFTSEKKSLASFRVWTGDVTRGVMSGSVLLHVRNGGGNDVLELPLENVEYSPHGSTSLLILGRMEKNGWRMSTNSPEEKVRLIVLDKDNQRLVFLQQVAHYWLRTVDAEAVTEGMAMLTVNADASPRLDGTNASDI</sequence>
<dbReference type="EMBL" id="MJFZ01000591">
    <property type="protein sequence ID" value="RAW27095.1"/>
    <property type="molecule type" value="Genomic_DNA"/>
</dbReference>
<dbReference type="OrthoDB" id="93351at2759"/>
<evidence type="ECO:0000259" key="1">
    <source>
        <dbReference type="Pfam" id="PF22936"/>
    </source>
</evidence>
<keyword evidence="4" id="KW-1185">Reference proteome</keyword>
<dbReference type="InterPro" id="IPR054722">
    <property type="entry name" value="PolX-like_BBD"/>
</dbReference>
<dbReference type="Proteomes" id="UP000736787">
    <property type="component" value="Unassembled WGS sequence"/>
</dbReference>
<comment type="caution">
    <text evidence="3">The sequence shown here is derived from an EMBL/GenBank/DDBJ whole genome shotgun (WGS) entry which is preliminary data.</text>
</comment>
<reference evidence="2" key="2">
    <citation type="submission" date="2018-10" db="EMBL/GenBank/DDBJ databases">
        <title>Effector identification in a new, highly contiguous assembly of the strawberry crown rot pathogen Phytophthora cactorum.</title>
        <authorList>
            <person name="Armitage A.D."/>
            <person name="Nellist C.F."/>
            <person name="Bates H."/>
            <person name="Vickerstaff R.J."/>
            <person name="Harrison R.J."/>
        </authorList>
    </citation>
    <scope>NUCLEOTIDE SEQUENCE</scope>
    <source>
        <strain evidence="2">4040</strain>
    </source>
</reference>
<dbReference type="Pfam" id="PF22936">
    <property type="entry name" value="Pol_BBD"/>
    <property type="match status" value="1"/>
</dbReference>
<protein>
    <recommendedName>
        <fullName evidence="1">Retrovirus-related Pol polyprotein from transposon TNT 1-94-like beta-barrel domain-containing protein</fullName>
    </recommendedName>
</protein>
<dbReference type="AlphaFoldDB" id="A0A329RR50"/>
<evidence type="ECO:0000313" key="2">
    <source>
        <dbReference type="EMBL" id="KAG2946283.1"/>
    </source>
</evidence>
<reference evidence="3 4" key="1">
    <citation type="submission" date="2018-01" db="EMBL/GenBank/DDBJ databases">
        <title>Draft genome of the strawberry crown rot pathogen Phytophthora cactorum.</title>
        <authorList>
            <person name="Armitage A.D."/>
            <person name="Lysoe E."/>
            <person name="Nellist C.F."/>
            <person name="Harrison R.J."/>
            <person name="Brurberg M.B."/>
        </authorList>
    </citation>
    <scope>NUCLEOTIDE SEQUENCE [LARGE SCALE GENOMIC DNA]</scope>
    <source>
        <strain evidence="3 4">10300</strain>
    </source>
</reference>
<dbReference type="VEuPathDB" id="FungiDB:PC110_g16515"/>
<evidence type="ECO:0000313" key="4">
    <source>
        <dbReference type="Proteomes" id="UP000251314"/>
    </source>
</evidence>
<evidence type="ECO:0000313" key="3">
    <source>
        <dbReference type="EMBL" id="RAW27095.1"/>
    </source>
</evidence>
<dbReference type="Proteomes" id="UP000251314">
    <property type="component" value="Unassembled WGS sequence"/>
</dbReference>
<accession>A0A329RR50</accession>
<organism evidence="3 4">
    <name type="scientific">Phytophthora cactorum</name>
    <dbReference type="NCBI Taxonomy" id="29920"/>
    <lineage>
        <taxon>Eukaryota</taxon>
        <taxon>Sar</taxon>
        <taxon>Stramenopiles</taxon>
        <taxon>Oomycota</taxon>
        <taxon>Peronosporomycetes</taxon>
        <taxon>Peronosporales</taxon>
        <taxon>Peronosporaceae</taxon>
        <taxon>Phytophthora</taxon>
    </lineage>
</organism>
<feature type="domain" description="Retrovirus-related Pol polyprotein from transposon TNT 1-94-like beta-barrel" evidence="1">
    <location>
        <begin position="14"/>
        <end position="97"/>
    </location>
</feature>
<name>A0A329RR50_9STRA</name>